<gene>
    <name evidence="5" type="primary">RPN12</name>
    <name evidence="5" type="ORF">HK105_200712</name>
</gene>
<comment type="similarity">
    <text evidence="1">Belongs to the proteasome subunit S14 family.</text>
</comment>
<dbReference type="PROSITE" id="PS50250">
    <property type="entry name" value="PCI"/>
    <property type="match status" value="1"/>
</dbReference>
<keyword evidence="2" id="KW-0647">Proteasome</keyword>
<sequence length="314" mass="35087">MIPLVLKQRSVVALSAVGKADPPNTQPARKAGPPTPVLSGEIHTLIQADMALAQAQAGLEALKKDLAVPQPDLAKAGQTLAKLKVLLTQMSFLLPVGSASPDPKELLLAREILEIGALWSIRTHDIPSFERYFAQLKTYYHDYATFIPESPRLYMLIGLNLLRLLAQNRIAEFHTELETIDHSQLNVNVYIKHPIQIEQCLMEGSYNKVWNSRANVPAEECLFFIDILMGTIRHEIAECSEKAYTALPIADAITLLYFKTADECIAFAKERGWNVNLAEKKIYFVTQSSTDNEIPATVMIRQTLSYAQELEQIV</sequence>
<dbReference type="InterPro" id="IPR006746">
    <property type="entry name" value="26S_Psome_Rpn12"/>
</dbReference>
<organism evidence="5 6">
    <name type="scientific">Polyrhizophydium stewartii</name>
    <dbReference type="NCBI Taxonomy" id="2732419"/>
    <lineage>
        <taxon>Eukaryota</taxon>
        <taxon>Fungi</taxon>
        <taxon>Fungi incertae sedis</taxon>
        <taxon>Chytridiomycota</taxon>
        <taxon>Chytridiomycota incertae sedis</taxon>
        <taxon>Chytridiomycetes</taxon>
        <taxon>Rhizophydiales</taxon>
        <taxon>Rhizophydiales incertae sedis</taxon>
        <taxon>Polyrhizophydium</taxon>
    </lineage>
</organism>
<proteinExistence type="inferred from homology"/>
<dbReference type="PANTHER" id="PTHR12387:SF0">
    <property type="entry name" value="26S PROTEASOME NON-ATPASE REGULATORY SUBUNIT 8"/>
    <property type="match status" value="1"/>
</dbReference>
<protein>
    <submittedName>
        <fullName evidence="5">Regulatory particle non-ATPase</fullName>
    </submittedName>
</protein>
<dbReference type="PANTHER" id="PTHR12387">
    <property type="entry name" value="26S PROTEASOME NON-ATPASE REGULATORY SUBUNIT 8"/>
    <property type="match status" value="1"/>
</dbReference>
<evidence type="ECO:0000313" key="6">
    <source>
        <dbReference type="Proteomes" id="UP001527925"/>
    </source>
</evidence>
<dbReference type="Proteomes" id="UP001527925">
    <property type="component" value="Unassembled WGS sequence"/>
</dbReference>
<accession>A0ABR4NJU2</accession>
<name>A0ABR4NJU2_9FUNG</name>
<evidence type="ECO:0000256" key="1">
    <source>
        <dbReference type="ARBA" id="ARBA00009627"/>
    </source>
</evidence>
<evidence type="ECO:0000313" key="5">
    <source>
        <dbReference type="EMBL" id="KAL2919795.1"/>
    </source>
</evidence>
<dbReference type="Gene3D" id="1.25.40.990">
    <property type="match status" value="1"/>
</dbReference>
<evidence type="ECO:0000256" key="3">
    <source>
        <dbReference type="SAM" id="MobiDB-lite"/>
    </source>
</evidence>
<evidence type="ECO:0000259" key="4">
    <source>
        <dbReference type="PROSITE" id="PS50250"/>
    </source>
</evidence>
<reference evidence="5 6" key="1">
    <citation type="submission" date="2023-09" db="EMBL/GenBank/DDBJ databases">
        <title>Pangenome analysis of Batrachochytrium dendrobatidis and related Chytrids.</title>
        <authorList>
            <person name="Yacoub M.N."/>
            <person name="Stajich J.E."/>
            <person name="James T.Y."/>
        </authorList>
    </citation>
    <scope>NUCLEOTIDE SEQUENCE [LARGE SCALE GENOMIC DNA]</scope>
    <source>
        <strain evidence="5 6">JEL0888</strain>
    </source>
</reference>
<dbReference type="InterPro" id="IPR033464">
    <property type="entry name" value="CSN8_PSD8_EIF3K"/>
</dbReference>
<dbReference type="Pfam" id="PF10075">
    <property type="entry name" value="CSN8_PSD8_EIF3K"/>
    <property type="match status" value="1"/>
</dbReference>
<keyword evidence="6" id="KW-1185">Reference proteome</keyword>
<feature type="domain" description="PCI" evidence="4">
    <location>
        <begin position="127"/>
        <end position="301"/>
    </location>
</feature>
<evidence type="ECO:0000256" key="2">
    <source>
        <dbReference type="ARBA" id="ARBA00022942"/>
    </source>
</evidence>
<comment type="caution">
    <text evidence="5">The sequence shown here is derived from an EMBL/GenBank/DDBJ whole genome shotgun (WGS) entry which is preliminary data.</text>
</comment>
<feature type="region of interest" description="Disordered" evidence="3">
    <location>
        <begin position="17"/>
        <end position="36"/>
    </location>
</feature>
<dbReference type="EMBL" id="JADGIZ020000002">
    <property type="protein sequence ID" value="KAL2919795.1"/>
    <property type="molecule type" value="Genomic_DNA"/>
</dbReference>
<dbReference type="InterPro" id="IPR000717">
    <property type="entry name" value="PCI_dom"/>
</dbReference>